<evidence type="ECO:0000313" key="3">
    <source>
        <dbReference type="Proteomes" id="UP000005324"/>
    </source>
</evidence>
<dbReference type="EMBL" id="ADVL01000710">
    <property type="protein sequence ID" value="EFH10027.1"/>
    <property type="molecule type" value="Genomic_DNA"/>
</dbReference>
<reference evidence="2 3" key="1">
    <citation type="submission" date="2010-04" db="EMBL/GenBank/DDBJ databases">
        <authorList>
            <person name="Qin X."/>
            <person name="Bachman B."/>
            <person name="Battles P."/>
            <person name="Bell A."/>
            <person name="Bess C."/>
            <person name="Bickham C."/>
            <person name="Chaboub L."/>
            <person name="Chen D."/>
            <person name="Coyle M."/>
            <person name="Deiros D.R."/>
            <person name="Dinh H."/>
            <person name="Forbes L."/>
            <person name="Fowler G."/>
            <person name="Francisco L."/>
            <person name="Fu Q."/>
            <person name="Gubbala S."/>
            <person name="Hale W."/>
            <person name="Han Y."/>
            <person name="Hemphill L."/>
            <person name="Highlander S.K."/>
            <person name="Hirani K."/>
            <person name="Hogues M."/>
            <person name="Jackson L."/>
            <person name="Jakkamsetti A."/>
            <person name="Javaid M."/>
            <person name="Jiang H."/>
            <person name="Korchina V."/>
            <person name="Kovar C."/>
            <person name="Lara F."/>
            <person name="Lee S."/>
            <person name="Mata R."/>
            <person name="Mathew T."/>
            <person name="Moen C."/>
            <person name="Morales K."/>
            <person name="Munidasa M."/>
            <person name="Nazareth L."/>
            <person name="Ngo R."/>
            <person name="Nguyen L."/>
            <person name="Okwuonu G."/>
            <person name="Ongeri F."/>
            <person name="Patil S."/>
            <person name="Petrosino J."/>
            <person name="Pham C."/>
            <person name="Pham P."/>
            <person name="Pu L.-L."/>
            <person name="Puazo M."/>
            <person name="Raj R."/>
            <person name="Reid J."/>
            <person name="Rouhana J."/>
            <person name="Saada N."/>
            <person name="Shang Y."/>
            <person name="Simmons D."/>
            <person name="Thornton R."/>
            <person name="Warren J."/>
            <person name="Weissenberger G."/>
            <person name="Zhang J."/>
            <person name="Zhang L."/>
            <person name="Zhou C."/>
            <person name="Zhu D."/>
            <person name="Muzny D."/>
            <person name="Worley K."/>
            <person name="Gibbs R."/>
        </authorList>
    </citation>
    <scope>NUCLEOTIDE SEQUENCE [LARGE SCALE GENOMIC DNA]</scope>
    <source>
        <strain evidence="2 3">ATCC 49957</strain>
    </source>
</reference>
<organism evidence="2 3">
    <name type="scientific">Pseudoroseomonas cervicalis ATCC 49957</name>
    <dbReference type="NCBI Taxonomy" id="525371"/>
    <lineage>
        <taxon>Bacteria</taxon>
        <taxon>Pseudomonadati</taxon>
        <taxon>Pseudomonadota</taxon>
        <taxon>Alphaproteobacteria</taxon>
        <taxon>Acetobacterales</taxon>
        <taxon>Roseomonadaceae</taxon>
        <taxon>Roseomonas</taxon>
    </lineage>
</organism>
<feature type="compositionally biased region" description="Basic residues" evidence="1">
    <location>
        <begin position="49"/>
        <end position="67"/>
    </location>
</feature>
<name>D5RRQ8_9PROT</name>
<sequence length="67" mass="7219">MIFRHRGPHSGQSAQVRPIIGTDPRHGVLPGDGTGRWAGQAMQACPARHGGRTGLRRKSAPQPVHHI</sequence>
<dbReference type="HOGENOM" id="CLU_2809733_0_0_5"/>
<comment type="caution">
    <text evidence="2">The sequence shown here is derived from an EMBL/GenBank/DDBJ whole genome shotgun (WGS) entry which is preliminary data.</text>
</comment>
<proteinExistence type="predicted"/>
<evidence type="ECO:0000256" key="1">
    <source>
        <dbReference type="SAM" id="MobiDB-lite"/>
    </source>
</evidence>
<dbReference type="Proteomes" id="UP000005324">
    <property type="component" value="Unassembled WGS sequence"/>
</dbReference>
<evidence type="ECO:0000313" key="2">
    <source>
        <dbReference type="EMBL" id="EFH10027.1"/>
    </source>
</evidence>
<feature type="region of interest" description="Disordered" evidence="1">
    <location>
        <begin position="1"/>
        <end position="67"/>
    </location>
</feature>
<protein>
    <submittedName>
        <fullName evidence="2">Uncharacterized protein</fullName>
    </submittedName>
</protein>
<keyword evidence="3" id="KW-1185">Reference proteome</keyword>
<accession>D5RRQ8</accession>
<gene>
    <name evidence="2" type="ORF">HMPREF0731_3770</name>
</gene>
<dbReference type="AlphaFoldDB" id="D5RRQ8"/>